<keyword evidence="10 13" id="KW-1015">Disulfide bond</keyword>
<dbReference type="FunFam" id="2.10.25.10:FF:000065">
    <property type="entry name" value="Laminin subunit beta 1"/>
    <property type="match status" value="1"/>
</dbReference>
<feature type="disulfide bond" evidence="13">
    <location>
        <begin position="502"/>
        <end position="519"/>
    </location>
</feature>
<dbReference type="SUPFAM" id="SSF49785">
    <property type="entry name" value="Galactose-binding domain-like"/>
    <property type="match status" value="1"/>
</dbReference>
<feature type="domain" description="Laminin EGF-like" evidence="15">
    <location>
        <begin position="974"/>
        <end position="1021"/>
    </location>
</feature>
<evidence type="ECO:0000256" key="4">
    <source>
        <dbReference type="ARBA" id="ARBA00022553"/>
    </source>
</evidence>
<reference evidence="18 19" key="1">
    <citation type="journal article" date="2021" name="G3 (Bethesda)">
        <title>Improved contiguity of the threespine stickleback genome using long-read sequencing.</title>
        <authorList>
            <person name="Nath S."/>
            <person name="Shaw D.E."/>
            <person name="White M.A."/>
        </authorList>
    </citation>
    <scope>NUCLEOTIDE SEQUENCE [LARGE SCALE GENOMIC DNA]</scope>
    <source>
        <strain evidence="18 19">Lake Benthic</strain>
    </source>
</reference>
<dbReference type="GeneTree" id="ENSGT00940000156003"/>
<evidence type="ECO:0000256" key="12">
    <source>
        <dbReference type="ARBA" id="ARBA00023292"/>
    </source>
</evidence>
<feature type="domain" description="Laminin EGF-like" evidence="15">
    <location>
        <begin position="710"/>
        <end position="755"/>
    </location>
</feature>
<feature type="domain" description="Laminin EGF-like" evidence="15">
    <location>
        <begin position="756"/>
        <end position="805"/>
    </location>
</feature>
<feature type="disulfide bond" evidence="13">
    <location>
        <begin position="712"/>
        <end position="729"/>
    </location>
</feature>
<feature type="domain" description="Laminin EGF-like" evidence="15">
    <location>
        <begin position="448"/>
        <end position="499"/>
    </location>
</feature>
<feature type="disulfide bond" evidence="13">
    <location>
        <begin position="775"/>
        <end position="784"/>
    </location>
</feature>
<evidence type="ECO:0000256" key="6">
    <source>
        <dbReference type="ARBA" id="ARBA00022737"/>
    </source>
</evidence>
<feature type="domain" description="Laminin EGF-like" evidence="15">
    <location>
        <begin position="806"/>
        <end position="864"/>
    </location>
</feature>
<feature type="domain" description="Laminin EGF-like" evidence="15">
    <location>
        <begin position="1022"/>
        <end position="1068"/>
    </location>
</feature>
<dbReference type="InterPro" id="IPR008979">
    <property type="entry name" value="Galactose-bd-like_sf"/>
</dbReference>
<feature type="disulfide bond" evidence="13">
    <location>
        <begin position="483"/>
        <end position="497"/>
    </location>
</feature>
<dbReference type="FunFam" id="2.10.25.10:FF:000138">
    <property type="entry name" value="Laminin subunit beta 1"/>
    <property type="match status" value="1"/>
</dbReference>
<feature type="disulfide bond" evidence="13">
    <location>
        <begin position="835"/>
        <end position="844"/>
    </location>
</feature>
<feature type="disulfide bond" evidence="13">
    <location>
        <begin position="974"/>
        <end position="986"/>
    </location>
</feature>
<dbReference type="PROSITE" id="PS01248">
    <property type="entry name" value="EGF_LAM_1"/>
    <property type="match status" value="4"/>
</dbReference>
<feature type="domain" description="Laminin EGF-like" evidence="15">
    <location>
        <begin position="917"/>
        <end position="973"/>
    </location>
</feature>
<evidence type="ECO:0000313" key="19">
    <source>
        <dbReference type="Proteomes" id="UP000007635"/>
    </source>
</evidence>
<feature type="domain" description="Laminin IV type B" evidence="16">
    <location>
        <begin position="539"/>
        <end position="627"/>
    </location>
</feature>
<dbReference type="FunFam" id="2.10.25.10:FF:000101">
    <property type="entry name" value="Laminin subunit beta 1"/>
    <property type="match status" value="1"/>
</dbReference>
<dbReference type="GO" id="GO:0009888">
    <property type="term" value="P:tissue development"/>
    <property type="evidence" value="ECO:0007669"/>
    <property type="project" value="TreeGrafter"/>
</dbReference>
<dbReference type="FunFam" id="2.170.300.10:FF:000004">
    <property type="entry name" value="Laminin subunit beta 1"/>
    <property type="match status" value="1"/>
</dbReference>
<dbReference type="PANTHER" id="PTHR10574:SF233">
    <property type="entry name" value="LAMININ SUBUNIT BETA-1"/>
    <property type="match status" value="1"/>
</dbReference>
<dbReference type="FunFam" id="2.10.25.10:FF:000145">
    <property type="entry name" value="Laminin subunit beta 1"/>
    <property type="match status" value="1"/>
</dbReference>
<evidence type="ECO:0000256" key="11">
    <source>
        <dbReference type="ARBA" id="ARBA00023180"/>
    </source>
</evidence>
<feature type="disulfide bond" evidence="13">
    <location>
        <begin position="471"/>
        <end position="480"/>
    </location>
</feature>
<feature type="domain" description="Laminin N-terminal" evidence="17">
    <location>
        <begin position="21"/>
        <end position="260"/>
    </location>
</feature>
<dbReference type="PROSITE" id="PS51116">
    <property type="entry name" value="LAMININ_IVB"/>
    <property type="match status" value="1"/>
</dbReference>
<dbReference type="CDD" id="cd00055">
    <property type="entry name" value="EGF_Lam"/>
    <property type="match status" value="13"/>
</dbReference>
<evidence type="ECO:0000256" key="10">
    <source>
        <dbReference type="ARBA" id="ARBA00023157"/>
    </source>
</evidence>
<keyword evidence="11" id="KW-0325">Glycoprotein</keyword>
<dbReference type="Gene3D" id="2.60.120.260">
    <property type="entry name" value="Galactose-binding domain-like"/>
    <property type="match status" value="1"/>
</dbReference>
<dbReference type="SMART" id="SM00136">
    <property type="entry name" value="LamNT"/>
    <property type="match status" value="1"/>
</dbReference>
<dbReference type="PROSITE" id="PS51117">
    <property type="entry name" value="LAMININ_NTER"/>
    <property type="match status" value="1"/>
</dbReference>
<feature type="domain" description="Laminin EGF-like" evidence="15">
    <location>
        <begin position="389"/>
        <end position="447"/>
    </location>
</feature>
<dbReference type="SUPFAM" id="SSF57196">
    <property type="entry name" value="EGF/Laminin"/>
    <property type="match status" value="11"/>
</dbReference>
<feature type="disulfide bond" evidence="13">
    <location>
        <begin position="291"/>
        <end position="300"/>
    </location>
</feature>
<keyword evidence="9" id="KW-0175">Coiled coil</keyword>
<feature type="disulfide bond" evidence="13">
    <location>
        <begin position="683"/>
        <end position="692"/>
    </location>
</feature>
<feature type="disulfide bond" evidence="13">
    <location>
        <begin position="662"/>
        <end position="674"/>
    </location>
</feature>
<sequence length="1299" mass="139866">TMLLLEMSAQQQLPEFPDVCTEGSCYPATGDLLIGRAHKLSVSSTCGAERPERFCIVGHLEEEKKCFVCDSRRVFDEDSNQGSHAIDNLVTTFAHNRLKTWWQSENGVENVTIQLDLEAEFHFTHLIMTFKTFRPAAMVIERSMDFGTTWQVYRYFAHDCEASFPGVPSGPMAKVNEIICDSRYSDIEPSTEGEVIFRVLDPVFEIEDPYSLKIQNMLKITNLRVKFLKLHTLGDNLLDYREEVTEKYYYALYDMVVRGNCFCYGHASECAPIDHGTPAAIEGMVHGRCVCNHNTEGLNCERCQDFYQELPWRPAEGRNSHACKRCECNRHAASCHFDPAVYATTGGASGGVCDDCRHNTAGRQCEQCAPFYYKHPNRDLRDPNVCQPCDCDPAGSLQGGLCDPRTDVAAGLISGQCRCKANVEGERCDHCRQGHHGLGAEPHGCLPCTCNPLGTLPGGNPCDPDAGSCFCKRLVGGHNCDACLPQHWGLSNDMDGCRPCDCDHGGAVHDDCDPRSGQCACREHMHGRRCDRVQSGFYSVSLDHYTYEAEDAAHGPVSASLGSLTSGQGVTVVPRPRPLDRSPTWTGPGFVNVPEGAYLEFTVDNVPESMDYDVLIRYEPQVTNGFQTPCVRARVCASTTTRRTPPGVLLPFISLLFCPPECRCDPQGSLSAVCEASGGQCRCRPNVAGRNCDRCAPATFLFGPAGCRPCGCDPLGSVGAFCHEATGQCECAPGAAGRHCSHCLPGFWGFPQCRACQCNGHSEYCHPQSGECQGCRDFTAGRHCARCLAGYHGDPQLGSGGHCRPCMCPDGPSSGRQFSDSCYLPAAANQLVCVCSPGYKGARCDECAPGYFGNPQVPGGRCLPCQCNSNIDMHDPGSCDARTGACLKCLHHTEGYGCQQCRQGYHGDAAAQTCWKCTCDSAGTSPRACSSPGECQCDRRSGQCPCLPNVVGQNCDACAADTWDMAGGAGCRRCDCDPVHSFGSSCDEVTGQCSCRPGFGGKTCRECRELFWGDPQVKCHACDCDSRGISSGQCHRATGACTCAAGVSGPRCDQCARGHRGDFPACEPCHRCFAAWDATVGELTNQTRRLEARVTRLRASRVTAPYKDLFRSLERNADAVRGIVERKPAADANTSTSGPGSWVEQSAALRKAAEGKLSGARKEFDRRNQRNSEKLDKLSAALETLVLSPLSEAVRGAAGKIPFIVKQFHLSERRQSSLSLSLQTCGGAAEGDGCSGSPCGGLGCGGEGGAPRCGGEGCGGLVAASHAALTSARDRDRQVVAAGHEVDELSRLVSQRGGV</sequence>
<evidence type="ECO:0000256" key="9">
    <source>
        <dbReference type="ARBA" id="ARBA00023054"/>
    </source>
</evidence>
<dbReference type="Gene3D" id="2.170.300.10">
    <property type="entry name" value="Tie2 ligand-binding domain superfamily"/>
    <property type="match status" value="2"/>
</dbReference>
<dbReference type="PANTHER" id="PTHR10574">
    <property type="entry name" value="NETRIN/LAMININ-RELATED"/>
    <property type="match status" value="1"/>
</dbReference>
<evidence type="ECO:0000256" key="7">
    <source>
        <dbReference type="ARBA" id="ARBA00022869"/>
    </source>
</evidence>
<keyword evidence="5" id="KW-0732">Signal</keyword>
<feature type="region of interest" description="Disordered" evidence="14">
    <location>
        <begin position="565"/>
        <end position="586"/>
    </location>
</feature>
<dbReference type="GO" id="GO:0005604">
    <property type="term" value="C:basement membrane"/>
    <property type="evidence" value="ECO:0007669"/>
    <property type="project" value="UniProtKB-SubCell"/>
</dbReference>
<accession>A0AAQ4RLB9</accession>
<evidence type="ECO:0000256" key="1">
    <source>
        <dbReference type="ARBA" id="ARBA00004302"/>
    </source>
</evidence>
<dbReference type="FunFam" id="2.10.25.10:FF:000135">
    <property type="entry name" value="Laminin subunit beta 4"/>
    <property type="match status" value="3"/>
</dbReference>
<comment type="caution">
    <text evidence="13">Lacks conserved residue(s) required for the propagation of feature annotation.</text>
</comment>
<evidence type="ECO:0008006" key="20">
    <source>
        <dbReference type="Google" id="ProtNLM"/>
    </source>
</evidence>
<keyword evidence="2" id="KW-0964">Secreted</keyword>
<dbReference type="InterPro" id="IPR013015">
    <property type="entry name" value="Laminin_IV_B"/>
</dbReference>
<evidence type="ECO:0000256" key="14">
    <source>
        <dbReference type="SAM" id="MobiDB-lite"/>
    </source>
</evidence>
<proteinExistence type="predicted"/>
<dbReference type="FunFam" id="2.10.25.10:FF:000280">
    <property type="entry name" value="Laminin subunit beta 4"/>
    <property type="match status" value="1"/>
</dbReference>
<dbReference type="InterPro" id="IPR002049">
    <property type="entry name" value="LE_dom"/>
</dbReference>
<feature type="disulfide bond" evidence="13">
    <location>
        <begin position="1024"/>
        <end position="1041"/>
    </location>
</feature>
<dbReference type="SMART" id="SM00180">
    <property type="entry name" value="EGF_Lam"/>
    <property type="match status" value="13"/>
</dbReference>
<dbReference type="SMART" id="SM00181">
    <property type="entry name" value="EGF"/>
    <property type="match status" value="10"/>
</dbReference>
<evidence type="ECO:0000256" key="8">
    <source>
        <dbReference type="ARBA" id="ARBA00022889"/>
    </source>
</evidence>
<evidence type="ECO:0000256" key="13">
    <source>
        <dbReference type="PROSITE-ProRule" id="PRU00460"/>
    </source>
</evidence>
<dbReference type="Proteomes" id="UP000007635">
    <property type="component" value="Chromosome IV"/>
</dbReference>
<keyword evidence="12 13" id="KW-0424">Laminin EGF-like domain</keyword>
<feature type="domain" description="Laminin EGF-like" evidence="15">
    <location>
        <begin position="662"/>
        <end position="709"/>
    </location>
</feature>
<dbReference type="FunFam" id="2.10.25.10:FF:000011">
    <property type="entry name" value="Cadherin EGF LAG seven-pass G-type receptor"/>
    <property type="match status" value="2"/>
</dbReference>
<dbReference type="Ensembl" id="ENSGACT00000044973.1">
    <property type="protein sequence ID" value="ENSGACP00000064449.1"/>
    <property type="gene ID" value="ENSGACG00000020070.2"/>
</dbReference>
<keyword evidence="19" id="KW-1185">Reference proteome</keyword>
<comment type="subcellular location">
    <subcellularLocation>
        <location evidence="1">Secreted</location>
        <location evidence="1">Extracellular space</location>
        <location evidence="1">Extracellular matrix</location>
        <location evidence="1">Basement membrane</location>
    </subcellularLocation>
</comment>
<reference evidence="18" key="3">
    <citation type="submission" date="2025-09" db="UniProtKB">
        <authorList>
            <consortium name="Ensembl"/>
        </authorList>
    </citation>
    <scope>IDENTIFICATION</scope>
</reference>
<evidence type="ECO:0000256" key="2">
    <source>
        <dbReference type="ARBA" id="ARBA00022525"/>
    </source>
</evidence>
<evidence type="ECO:0000313" key="18">
    <source>
        <dbReference type="Ensembl" id="ENSGACP00000064449.1"/>
    </source>
</evidence>
<dbReference type="InterPro" id="IPR050440">
    <property type="entry name" value="Laminin/Netrin_ECM"/>
</dbReference>
<dbReference type="PRINTS" id="PR00011">
    <property type="entry name" value="EGFLAMININ"/>
</dbReference>
<dbReference type="InterPro" id="IPR008211">
    <property type="entry name" value="Laminin_N"/>
</dbReference>
<dbReference type="PROSITE" id="PS50027">
    <property type="entry name" value="EGF_LAM_2"/>
    <property type="match status" value="11"/>
</dbReference>
<evidence type="ECO:0000256" key="3">
    <source>
        <dbReference type="ARBA" id="ARBA00022530"/>
    </source>
</evidence>
<feature type="disulfide bond" evidence="13">
    <location>
        <begin position="500"/>
        <end position="512"/>
    </location>
</feature>
<feature type="disulfide bond" evidence="13">
    <location>
        <begin position="1043"/>
        <end position="1052"/>
    </location>
</feature>
<dbReference type="InterPro" id="IPR056863">
    <property type="entry name" value="LMN_ATRN_NET-like_EGF"/>
</dbReference>
<dbReference type="Pfam" id="PF00053">
    <property type="entry name" value="EGF_laminin"/>
    <property type="match status" value="12"/>
</dbReference>
<dbReference type="FunFam" id="2.170.300.10:FF:000001">
    <property type="entry name" value="Laminin subunit beta-1"/>
    <property type="match status" value="1"/>
</dbReference>
<keyword evidence="8" id="KW-0130">Cell adhesion</keyword>
<dbReference type="Pfam" id="PF24973">
    <property type="entry name" value="EGF_LMN_ATRN"/>
    <property type="match status" value="1"/>
</dbReference>
<keyword evidence="4" id="KW-0597">Phosphoprotein</keyword>
<evidence type="ECO:0000259" key="15">
    <source>
        <dbReference type="PROSITE" id="PS50027"/>
    </source>
</evidence>
<dbReference type="Gene3D" id="2.10.25.10">
    <property type="entry name" value="Laminin"/>
    <property type="match status" value="9"/>
</dbReference>
<feature type="disulfide bond" evidence="13">
    <location>
        <begin position="995"/>
        <end position="1004"/>
    </location>
</feature>
<evidence type="ECO:0000256" key="5">
    <source>
        <dbReference type="ARBA" id="ARBA00022729"/>
    </source>
</evidence>
<evidence type="ECO:0000259" key="17">
    <source>
        <dbReference type="PROSITE" id="PS51117"/>
    </source>
</evidence>
<feature type="disulfide bond" evidence="13">
    <location>
        <begin position="419"/>
        <end position="428"/>
    </location>
</feature>
<feature type="disulfide bond" evidence="13">
    <location>
        <begin position="946"/>
        <end position="955"/>
    </location>
</feature>
<feature type="disulfide bond" evidence="13">
    <location>
        <begin position="1022"/>
        <end position="1034"/>
    </location>
</feature>
<feature type="disulfide bond" evidence="13">
    <location>
        <begin position="521"/>
        <end position="530"/>
    </location>
</feature>
<evidence type="ECO:0000259" key="16">
    <source>
        <dbReference type="PROSITE" id="PS51116"/>
    </source>
</evidence>
<feature type="disulfide bond" evidence="13">
    <location>
        <begin position="976"/>
        <end position="993"/>
    </location>
</feature>
<feature type="disulfide bond" evidence="13">
    <location>
        <begin position="731"/>
        <end position="740"/>
    </location>
</feature>
<feature type="disulfide bond" evidence="13">
    <location>
        <begin position="664"/>
        <end position="681"/>
    </location>
</feature>
<dbReference type="GO" id="GO:0032991">
    <property type="term" value="C:protein-containing complex"/>
    <property type="evidence" value="ECO:0007669"/>
    <property type="project" value="UniProtKB-ARBA"/>
</dbReference>
<dbReference type="InterPro" id="IPR000742">
    <property type="entry name" value="EGF"/>
</dbReference>
<keyword evidence="6" id="KW-0677">Repeat</keyword>
<dbReference type="FunFam" id="2.60.120.260:FF:000010">
    <property type="entry name" value="Laminin subunit beta 1"/>
    <property type="match status" value="1"/>
</dbReference>
<dbReference type="Pfam" id="PF00055">
    <property type="entry name" value="Laminin_N"/>
    <property type="match status" value="1"/>
</dbReference>
<keyword evidence="7" id="KW-0084">Basement membrane</keyword>
<keyword evidence="3" id="KW-0272">Extracellular matrix</keyword>
<protein>
    <recommendedName>
        <fullName evidence="20">Laminin, beta 1b</fullName>
    </recommendedName>
</protein>
<reference evidence="18" key="2">
    <citation type="submission" date="2025-08" db="UniProtKB">
        <authorList>
            <consortium name="Ensembl"/>
        </authorList>
    </citation>
    <scope>IDENTIFICATION</scope>
</reference>
<feature type="disulfide bond" evidence="13">
    <location>
        <begin position="710"/>
        <end position="722"/>
    </location>
</feature>
<organism evidence="18 19">
    <name type="scientific">Gasterosteus aculeatus aculeatus</name>
    <name type="common">three-spined stickleback</name>
    <dbReference type="NCBI Taxonomy" id="481459"/>
    <lineage>
        <taxon>Eukaryota</taxon>
        <taxon>Metazoa</taxon>
        <taxon>Chordata</taxon>
        <taxon>Craniata</taxon>
        <taxon>Vertebrata</taxon>
        <taxon>Euteleostomi</taxon>
        <taxon>Actinopterygii</taxon>
        <taxon>Neopterygii</taxon>
        <taxon>Teleostei</taxon>
        <taxon>Neoteleostei</taxon>
        <taxon>Acanthomorphata</taxon>
        <taxon>Eupercaria</taxon>
        <taxon>Perciformes</taxon>
        <taxon>Cottioidei</taxon>
        <taxon>Gasterosteales</taxon>
        <taxon>Gasterosteidae</taxon>
        <taxon>Gasterosteus</taxon>
    </lineage>
</organism>
<dbReference type="GO" id="GO:0009887">
    <property type="term" value="P:animal organ morphogenesis"/>
    <property type="evidence" value="ECO:0007669"/>
    <property type="project" value="TreeGrafter"/>
</dbReference>
<feature type="disulfide bond" evidence="13">
    <location>
        <begin position="431"/>
        <end position="445"/>
    </location>
</feature>
<dbReference type="GO" id="GO:0007155">
    <property type="term" value="P:cell adhesion"/>
    <property type="evidence" value="ECO:0007669"/>
    <property type="project" value="UniProtKB-KW"/>
</dbReference>
<dbReference type="Pfam" id="PF21199">
    <property type="entry name" value="LAMININ_IV_B"/>
    <property type="match status" value="1"/>
</dbReference>
<name>A0AAQ4RLB9_GASAC</name>
<feature type="domain" description="Laminin EGF-like" evidence="15">
    <location>
        <begin position="500"/>
        <end position="545"/>
    </location>
</feature>
<dbReference type="FunFam" id="2.10.25.10:FF:000130">
    <property type="entry name" value="Laminin subunit beta 1"/>
    <property type="match status" value="1"/>
</dbReference>
<feature type="domain" description="Laminin EGF-like" evidence="15">
    <location>
        <begin position="261"/>
        <end position="325"/>
    </location>
</feature>